<dbReference type="Gene3D" id="1.25.10.10">
    <property type="entry name" value="Leucine-rich Repeat Variant"/>
    <property type="match status" value="1"/>
</dbReference>
<keyword evidence="2" id="KW-0732">Signal</keyword>
<evidence type="ECO:0000313" key="3">
    <source>
        <dbReference type="EMBL" id="GIQ85652.1"/>
    </source>
</evidence>
<evidence type="ECO:0000256" key="2">
    <source>
        <dbReference type="SAM" id="SignalP"/>
    </source>
</evidence>
<proteinExistence type="inferred from homology"/>
<dbReference type="Proteomes" id="UP000265618">
    <property type="component" value="Unassembled WGS sequence"/>
</dbReference>
<sequence>MWPAITAILTLSPLSLTSSMTTMTRPSVAAFLHAHYDTFFEAYGHLIESESYVTRRQSLKLLSDILLDRVTPGVRPVMMRFVASPSHLKLIMEQLRDPSEAIQVEAFHVFKIFAANPTKEPEIVRFLTKNKVKLLNFLSGFQVNSTDDVLVKDKGYVVSAIRGL</sequence>
<dbReference type="GO" id="GO:0043539">
    <property type="term" value="F:protein serine/threonine kinase activator activity"/>
    <property type="evidence" value="ECO:0007669"/>
    <property type="project" value="TreeGrafter"/>
</dbReference>
<dbReference type="GO" id="GO:0035556">
    <property type="term" value="P:intracellular signal transduction"/>
    <property type="evidence" value="ECO:0007669"/>
    <property type="project" value="TreeGrafter"/>
</dbReference>
<comment type="caution">
    <text evidence="3">The sequence shown here is derived from an EMBL/GenBank/DDBJ whole genome shotgun (WGS) entry which is preliminary data.</text>
</comment>
<feature type="signal peptide" evidence="2">
    <location>
        <begin position="1"/>
        <end position="19"/>
    </location>
</feature>
<comment type="similarity">
    <text evidence="1">Belongs to the Mo25 family.</text>
</comment>
<protein>
    <submittedName>
        <fullName evidence="3">Mo25-like protein</fullName>
    </submittedName>
</protein>
<dbReference type="EMBL" id="BDIP01002055">
    <property type="protein sequence ID" value="GIQ85652.1"/>
    <property type="molecule type" value="Genomic_DNA"/>
</dbReference>
<keyword evidence="4" id="KW-1185">Reference proteome</keyword>
<feature type="chain" id="PRO_5039903741" evidence="2">
    <location>
        <begin position="20"/>
        <end position="164"/>
    </location>
</feature>
<organism evidence="3 4">
    <name type="scientific">Kipferlia bialata</name>
    <dbReference type="NCBI Taxonomy" id="797122"/>
    <lineage>
        <taxon>Eukaryota</taxon>
        <taxon>Metamonada</taxon>
        <taxon>Carpediemonas-like organisms</taxon>
        <taxon>Kipferlia</taxon>
    </lineage>
</organism>
<evidence type="ECO:0000256" key="1">
    <source>
        <dbReference type="ARBA" id="ARBA00011012"/>
    </source>
</evidence>
<dbReference type="PANTHER" id="PTHR10182">
    <property type="entry name" value="CALCIUM-BINDING PROTEIN 39-RELATED"/>
    <property type="match status" value="1"/>
</dbReference>
<dbReference type="Pfam" id="PF08569">
    <property type="entry name" value="Mo25"/>
    <property type="match status" value="1"/>
</dbReference>
<dbReference type="InterPro" id="IPR016024">
    <property type="entry name" value="ARM-type_fold"/>
</dbReference>
<dbReference type="SUPFAM" id="SSF48371">
    <property type="entry name" value="ARM repeat"/>
    <property type="match status" value="1"/>
</dbReference>
<dbReference type="InterPro" id="IPR013878">
    <property type="entry name" value="Mo25"/>
</dbReference>
<accession>A0A9K3CZ54</accession>
<dbReference type="PANTHER" id="PTHR10182:SF3">
    <property type="entry name" value="PROTEIN MO25"/>
    <property type="match status" value="1"/>
</dbReference>
<evidence type="ECO:0000313" key="4">
    <source>
        <dbReference type="Proteomes" id="UP000265618"/>
    </source>
</evidence>
<dbReference type="OrthoDB" id="609103at2759"/>
<reference evidence="3 4" key="1">
    <citation type="journal article" date="2018" name="PLoS ONE">
        <title>The draft genome of Kipferlia bialata reveals reductive genome evolution in fornicate parasites.</title>
        <authorList>
            <person name="Tanifuji G."/>
            <person name="Takabayashi S."/>
            <person name="Kume K."/>
            <person name="Takagi M."/>
            <person name="Nakayama T."/>
            <person name="Kamikawa R."/>
            <person name="Inagaki Y."/>
            <person name="Hashimoto T."/>
        </authorList>
    </citation>
    <scope>NUCLEOTIDE SEQUENCE [LARGE SCALE GENOMIC DNA]</scope>
    <source>
        <strain evidence="3">NY0173</strain>
    </source>
</reference>
<dbReference type="AlphaFoldDB" id="A0A9K3CZ54"/>
<gene>
    <name evidence="3" type="ORF">KIPB_007356</name>
</gene>
<name>A0A9K3CZ54_9EUKA</name>
<dbReference type="InterPro" id="IPR011989">
    <property type="entry name" value="ARM-like"/>
</dbReference>